<name>A0A8J2PMU1_9HEXA</name>
<reference evidence="2" key="1">
    <citation type="submission" date="2021-06" db="EMBL/GenBank/DDBJ databases">
        <authorList>
            <person name="Hodson N. C."/>
            <person name="Mongue J. A."/>
            <person name="Jaron S. K."/>
        </authorList>
    </citation>
    <scope>NUCLEOTIDE SEQUENCE</scope>
</reference>
<dbReference type="EMBL" id="CAJVCH010551449">
    <property type="protein sequence ID" value="CAG7829440.1"/>
    <property type="molecule type" value="Genomic_DNA"/>
</dbReference>
<evidence type="ECO:0000313" key="2">
    <source>
        <dbReference type="EMBL" id="CAG7829440.1"/>
    </source>
</evidence>
<evidence type="ECO:0000256" key="1">
    <source>
        <dbReference type="SAM" id="SignalP"/>
    </source>
</evidence>
<protein>
    <submittedName>
        <fullName evidence="2">Uncharacterized protein</fullName>
    </submittedName>
</protein>
<comment type="caution">
    <text evidence="2">The sequence shown here is derived from an EMBL/GenBank/DDBJ whole genome shotgun (WGS) entry which is preliminary data.</text>
</comment>
<feature type="signal peptide" evidence="1">
    <location>
        <begin position="1"/>
        <end position="20"/>
    </location>
</feature>
<evidence type="ECO:0000313" key="3">
    <source>
        <dbReference type="Proteomes" id="UP000708208"/>
    </source>
</evidence>
<keyword evidence="1" id="KW-0732">Signal</keyword>
<accession>A0A8J2PMU1</accession>
<keyword evidence="3" id="KW-1185">Reference proteome</keyword>
<gene>
    <name evidence="2" type="ORF">AFUS01_LOCUS39302</name>
</gene>
<feature type="chain" id="PRO_5035176650" evidence="1">
    <location>
        <begin position="21"/>
        <end position="102"/>
    </location>
</feature>
<dbReference type="AlphaFoldDB" id="A0A8J2PMU1"/>
<organism evidence="2 3">
    <name type="scientific">Allacma fusca</name>
    <dbReference type="NCBI Taxonomy" id="39272"/>
    <lineage>
        <taxon>Eukaryota</taxon>
        <taxon>Metazoa</taxon>
        <taxon>Ecdysozoa</taxon>
        <taxon>Arthropoda</taxon>
        <taxon>Hexapoda</taxon>
        <taxon>Collembola</taxon>
        <taxon>Symphypleona</taxon>
        <taxon>Sminthuridae</taxon>
        <taxon>Allacma</taxon>
    </lineage>
</organism>
<dbReference type="Proteomes" id="UP000708208">
    <property type="component" value="Unassembled WGS sequence"/>
</dbReference>
<proteinExistence type="predicted"/>
<sequence length="102" mass="11281">MFKIWVIIVVAFLTMELAAAACPTCDEEPQPVCKVPGYRANMGFEVPGPDKCYCQHYVLCQPMSSGVLVAIKYSCPQIKDRQIVYHPDKIICGDCTNSAMCS</sequence>